<keyword evidence="3" id="KW-1185">Reference proteome</keyword>
<evidence type="ECO:0000313" key="2">
    <source>
        <dbReference type="EMBL" id="GFH10484.1"/>
    </source>
</evidence>
<dbReference type="GO" id="GO:0005737">
    <property type="term" value="C:cytoplasm"/>
    <property type="evidence" value="ECO:0007669"/>
    <property type="project" value="TreeGrafter"/>
</dbReference>
<dbReference type="PANTHER" id="PTHR13748:SF62">
    <property type="entry name" value="COBW DOMAIN-CONTAINING PROTEIN"/>
    <property type="match status" value="1"/>
</dbReference>
<evidence type="ECO:0000259" key="1">
    <source>
        <dbReference type="Pfam" id="PF02492"/>
    </source>
</evidence>
<feature type="domain" description="CobW/HypB/UreG nucleotide-binding" evidence="1">
    <location>
        <begin position="11"/>
        <end position="155"/>
    </location>
</feature>
<dbReference type="SUPFAM" id="SSF52540">
    <property type="entry name" value="P-loop containing nucleoside triphosphate hydrolases"/>
    <property type="match status" value="1"/>
</dbReference>
<comment type="caution">
    <text evidence="2">The sequence shown here is derived from an EMBL/GenBank/DDBJ whole genome shotgun (WGS) entry which is preliminary data.</text>
</comment>
<organism evidence="2 3">
    <name type="scientific">Haematococcus lacustris</name>
    <name type="common">Green alga</name>
    <name type="synonym">Haematococcus pluvialis</name>
    <dbReference type="NCBI Taxonomy" id="44745"/>
    <lineage>
        <taxon>Eukaryota</taxon>
        <taxon>Viridiplantae</taxon>
        <taxon>Chlorophyta</taxon>
        <taxon>core chlorophytes</taxon>
        <taxon>Chlorophyceae</taxon>
        <taxon>CS clade</taxon>
        <taxon>Chlamydomonadales</taxon>
        <taxon>Haematococcaceae</taxon>
        <taxon>Haematococcus</taxon>
    </lineage>
</organism>
<protein>
    <submittedName>
        <fullName evidence="2">CobW C-terminal domain-containing protein</fullName>
    </submittedName>
</protein>
<dbReference type="Gene3D" id="3.40.50.300">
    <property type="entry name" value="P-loop containing nucleotide triphosphate hydrolases"/>
    <property type="match status" value="1"/>
</dbReference>
<dbReference type="InterPro" id="IPR003495">
    <property type="entry name" value="CobW/HypB/UreG_nucleotide-bd"/>
</dbReference>
<dbReference type="AlphaFoldDB" id="A0A699YUL6"/>
<dbReference type="CDD" id="cd03112">
    <property type="entry name" value="CobW-like"/>
    <property type="match status" value="1"/>
</dbReference>
<dbReference type="PANTHER" id="PTHR13748">
    <property type="entry name" value="COBW-RELATED"/>
    <property type="match status" value="1"/>
</dbReference>
<evidence type="ECO:0000313" key="3">
    <source>
        <dbReference type="Proteomes" id="UP000485058"/>
    </source>
</evidence>
<sequence>MIAVWCLLHGDNNIDSELVVKQEVVEGSRDTVMQLSNGCLCCTVRDDLIQALNRLFDHIVIETTGLANPAPIISSFFMDRSLPDKVKLDGVVTVVDAKHVSRHLDTPKEAGVVNEAVEQIAFADRTLLNKTDLVDTASLGSLEARLQAINKMATITPSQRAQEVGHTGGAG</sequence>
<dbReference type="EMBL" id="BLLF01000319">
    <property type="protein sequence ID" value="GFH10484.1"/>
    <property type="molecule type" value="Genomic_DNA"/>
</dbReference>
<dbReference type="InterPro" id="IPR027417">
    <property type="entry name" value="P-loop_NTPase"/>
</dbReference>
<reference evidence="2 3" key="1">
    <citation type="submission" date="2020-02" db="EMBL/GenBank/DDBJ databases">
        <title>Draft genome sequence of Haematococcus lacustris strain NIES-144.</title>
        <authorList>
            <person name="Morimoto D."/>
            <person name="Nakagawa S."/>
            <person name="Yoshida T."/>
            <person name="Sawayama S."/>
        </authorList>
    </citation>
    <scope>NUCLEOTIDE SEQUENCE [LARGE SCALE GENOMIC DNA]</scope>
    <source>
        <strain evidence="2 3">NIES-144</strain>
    </source>
</reference>
<name>A0A699YUL6_HAELA</name>
<dbReference type="InterPro" id="IPR051316">
    <property type="entry name" value="Zinc-reg_GTPase_activator"/>
</dbReference>
<dbReference type="Proteomes" id="UP000485058">
    <property type="component" value="Unassembled WGS sequence"/>
</dbReference>
<dbReference type="Pfam" id="PF02492">
    <property type="entry name" value="cobW"/>
    <property type="match status" value="1"/>
</dbReference>
<accession>A0A699YUL6</accession>
<gene>
    <name evidence="2" type="ORF">HaLaN_05805</name>
</gene>
<proteinExistence type="predicted"/>